<evidence type="ECO:0000313" key="7">
    <source>
        <dbReference type="Proteomes" id="UP000008467"/>
    </source>
</evidence>
<sequence length="159" mass="17408">MGNPKTNVMRLLEQAKIPYEVTTYEVADGKIDGQAVAAKIHKPAEQVYKTLVAVGHSKNNYVFVVPVDEELDLKKASKIAGEKSIEMLHVKDLQKTTGYIRGGCSPIGMKKLFKTFIHQSAESREEITVSGGKIGVQVTLAPQALCDYIKGSFEDVIKA</sequence>
<dbReference type="PANTHER" id="PTHR30411">
    <property type="entry name" value="CYTOPLASMIC PROTEIN"/>
    <property type="match status" value="1"/>
</dbReference>
<dbReference type="InterPro" id="IPR007214">
    <property type="entry name" value="YbaK/aa-tRNA-synth-assoc-dom"/>
</dbReference>
<dbReference type="SUPFAM" id="SSF55826">
    <property type="entry name" value="YbaK/ProRS associated domain"/>
    <property type="match status" value="1"/>
</dbReference>
<dbReference type="Pfam" id="PF04073">
    <property type="entry name" value="tRNA_edit"/>
    <property type="match status" value="1"/>
</dbReference>
<feature type="domain" description="YbaK/aminoacyl-tRNA synthetase-associated" evidence="5">
    <location>
        <begin position="34"/>
        <end position="145"/>
    </location>
</feature>
<evidence type="ECO:0000256" key="1">
    <source>
        <dbReference type="ARBA" id="ARBA00009798"/>
    </source>
</evidence>
<dbReference type="NCBIfam" id="TIGR00011">
    <property type="entry name" value="YbaK_EbsC"/>
    <property type="match status" value="1"/>
</dbReference>
<comment type="similarity">
    <text evidence="1 4">Belongs to the prolyl-tRNA editing family. YbaK/EbsC subfamily.</text>
</comment>
<dbReference type="GO" id="GO:0002161">
    <property type="term" value="F:aminoacyl-tRNA deacylase activity"/>
    <property type="evidence" value="ECO:0007669"/>
    <property type="project" value="InterPro"/>
</dbReference>
<proteinExistence type="inferred from homology"/>
<dbReference type="PIRSF" id="PIRSF006181">
    <property type="entry name" value="EbsC_YbaK"/>
    <property type="match status" value="1"/>
</dbReference>
<evidence type="ECO:0000259" key="5">
    <source>
        <dbReference type="Pfam" id="PF04073"/>
    </source>
</evidence>
<dbReference type="PANTHER" id="PTHR30411:SF0">
    <property type="entry name" value="CYS-TRNA(PRO)_CYS-TRNA(CYS) DEACYLASE YBAK"/>
    <property type="match status" value="1"/>
</dbReference>
<dbReference type="AlphaFoldDB" id="F2JP22"/>
<name>F2JP22_CELLD</name>
<evidence type="ECO:0000313" key="6">
    <source>
        <dbReference type="EMBL" id="ADZ83636.1"/>
    </source>
</evidence>
<dbReference type="Gene3D" id="3.90.960.10">
    <property type="entry name" value="YbaK/aminoacyl-tRNA synthetase-associated domain"/>
    <property type="match status" value="1"/>
</dbReference>
<reference evidence="6 7" key="1">
    <citation type="journal article" date="2011" name="J. Bacteriol.">
        <title>Complete genome sequence of the cellulose-degrading bacterium Cellulosilyticum lentocellum.</title>
        <authorList>
            <consortium name="US DOE Joint Genome Institute"/>
            <person name="Miller D.A."/>
            <person name="Suen G."/>
            <person name="Bruce D."/>
            <person name="Copeland A."/>
            <person name="Cheng J.F."/>
            <person name="Detter C."/>
            <person name="Goodwin L.A."/>
            <person name="Han C.S."/>
            <person name="Hauser L.J."/>
            <person name="Land M.L."/>
            <person name="Lapidus A."/>
            <person name="Lucas S."/>
            <person name="Meincke L."/>
            <person name="Pitluck S."/>
            <person name="Tapia R."/>
            <person name="Teshima H."/>
            <person name="Woyke T."/>
            <person name="Fox B.G."/>
            <person name="Angert E.R."/>
            <person name="Currie C.R."/>
        </authorList>
    </citation>
    <scope>NUCLEOTIDE SEQUENCE [LARGE SCALE GENOMIC DNA]</scope>
    <source>
        <strain evidence="7">ATCC 49066 / DSM 5427 / NCIMB 11756 / RHM5</strain>
    </source>
</reference>
<evidence type="ECO:0000256" key="2">
    <source>
        <dbReference type="ARBA" id="ARBA00022917"/>
    </source>
</evidence>
<dbReference type="InterPro" id="IPR004369">
    <property type="entry name" value="Prolyl-tRNA_editing_YbaK/EbsC"/>
</dbReference>
<dbReference type="CDD" id="cd00002">
    <property type="entry name" value="YbaK_deacylase"/>
    <property type="match status" value="1"/>
</dbReference>
<gene>
    <name evidence="6" type="ordered locus">Clole_1916</name>
</gene>
<dbReference type="STRING" id="642492.Clole_1916"/>
<keyword evidence="7" id="KW-1185">Reference proteome</keyword>
<organism evidence="6 7">
    <name type="scientific">Cellulosilyticum lentocellum (strain ATCC 49066 / DSM 5427 / NCIMB 11756 / RHM5)</name>
    <name type="common">Clostridium lentocellum</name>
    <dbReference type="NCBI Taxonomy" id="642492"/>
    <lineage>
        <taxon>Bacteria</taxon>
        <taxon>Bacillati</taxon>
        <taxon>Bacillota</taxon>
        <taxon>Clostridia</taxon>
        <taxon>Lachnospirales</taxon>
        <taxon>Cellulosilyticaceae</taxon>
        <taxon>Cellulosilyticum</taxon>
    </lineage>
</organism>
<keyword evidence="3 4" id="KW-0456">Lyase</keyword>
<dbReference type="GO" id="GO:0006412">
    <property type="term" value="P:translation"/>
    <property type="evidence" value="ECO:0007669"/>
    <property type="project" value="UniProtKB-KW"/>
</dbReference>
<dbReference type="GO" id="GO:0016829">
    <property type="term" value="F:lyase activity"/>
    <property type="evidence" value="ECO:0007669"/>
    <property type="project" value="UniProtKB-KW"/>
</dbReference>
<accession>F2JP22</accession>
<dbReference type="InterPro" id="IPR036754">
    <property type="entry name" value="YbaK/aa-tRNA-synt-asso_dom_sf"/>
</dbReference>
<dbReference type="Proteomes" id="UP000008467">
    <property type="component" value="Chromosome"/>
</dbReference>
<dbReference type="EMBL" id="CP002582">
    <property type="protein sequence ID" value="ADZ83636.1"/>
    <property type="molecule type" value="Genomic_DNA"/>
</dbReference>
<keyword evidence="2 4" id="KW-0648">Protein biosynthesis</keyword>
<dbReference type="EC" id="4.2.-.-" evidence="4"/>
<dbReference type="KEGG" id="cle:Clole_1916"/>
<dbReference type="RefSeq" id="WP_013656931.1">
    <property type="nucleotide sequence ID" value="NC_015275.1"/>
</dbReference>
<protein>
    <recommendedName>
        <fullName evidence="4">Cys-tRNA(Pro)/Cys-tRNA(Cys) deacylase</fullName>
        <ecNumber evidence="4">4.2.-.-</ecNumber>
    </recommendedName>
</protein>
<dbReference type="eggNOG" id="COG2606">
    <property type="taxonomic scope" value="Bacteria"/>
</dbReference>
<dbReference type="HOGENOM" id="CLU_094875_3_0_9"/>
<evidence type="ECO:0000256" key="3">
    <source>
        <dbReference type="ARBA" id="ARBA00023239"/>
    </source>
</evidence>
<evidence type="ECO:0000256" key="4">
    <source>
        <dbReference type="PIRNR" id="PIRNR006181"/>
    </source>
</evidence>